<keyword evidence="3" id="KW-0966">Cell projection</keyword>
<dbReference type="Proteomes" id="UP000290975">
    <property type="component" value="Unassembled WGS sequence"/>
</dbReference>
<feature type="region of interest" description="Disordered" evidence="1">
    <location>
        <begin position="1"/>
        <end position="34"/>
    </location>
</feature>
<dbReference type="EMBL" id="BBQY01000022">
    <property type="protein sequence ID" value="GBH31826.1"/>
    <property type="molecule type" value="Genomic_DNA"/>
</dbReference>
<reference evidence="3 4" key="1">
    <citation type="submission" date="2014-12" db="EMBL/GenBank/DDBJ databases">
        <title>Whole genome sequencing of Sphingobium xenophagum OW59.</title>
        <authorList>
            <person name="Ohta Y."/>
            <person name="Nishi S."/>
            <person name="Hatada Y."/>
        </authorList>
    </citation>
    <scope>NUCLEOTIDE SEQUENCE [LARGE SCALE GENOMIC DNA]</scope>
    <source>
        <strain evidence="3 4">OW59</strain>
    </source>
</reference>
<evidence type="ECO:0000259" key="2">
    <source>
        <dbReference type="Pfam" id="PF02108"/>
    </source>
</evidence>
<evidence type="ECO:0000313" key="3">
    <source>
        <dbReference type="EMBL" id="GBH31826.1"/>
    </source>
</evidence>
<sequence length="245" mass="26473">MTLSEAFSSRPFADGSENAATRTLEPRRASGSGSRIWGAEAVQDVAPVSMTGVRQVESGGFRSLYTSVPGQHTATMRHGVIEMEPEADPLEEARLEAFTMGFDEGCRVTAQTHADASEAHERLTQALEMLSPAPSGMLSTMLSATVVRLVEQIVGEVEIDIERLVQRCDTVAAFIEDNQGKSALHLHPDDIALLEGESIGVSLVPDKALHRGCVRLETADGWVEDGPDVRLSRLRALMDDMEGKS</sequence>
<feature type="domain" description="Flagellar assembly protein FliH/Type III secretion system HrpE" evidence="2">
    <location>
        <begin position="133"/>
        <end position="231"/>
    </location>
</feature>
<gene>
    <name evidence="3" type="ORF">MBESOW_P3087</name>
</gene>
<dbReference type="STRING" id="1192759.GCA_000277525_02035"/>
<evidence type="ECO:0000313" key="4">
    <source>
        <dbReference type="Proteomes" id="UP000290975"/>
    </source>
</evidence>
<keyword evidence="4" id="KW-1185">Reference proteome</keyword>
<dbReference type="AlphaFoldDB" id="A0A401J5A8"/>
<proteinExistence type="predicted"/>
<dbReference type="Pfam" id="PF02108">
    <property type="entry name" value="FliH"/>
    <property type="match status" value="1"/>
</dbReference>
<evidence type="ECO:0000256" key="1">
    <source>
        <dbReference type="SAM" id="MobiDB-lite"/>
    </source>
</evidence>
<keyword evidence="3" id="KW-0282">Flagellum</keyword>
<organism evidence="3 4">
    <name type="scientific">Sphingobium xenophagum</name>
    <dbReference type="NCBI Taxonomy" id="121428"/>
    <lineage>
        <taxon>Bacteria</taxon>
        <taxon>Pseudomonadati</taxon>
        <taxon>Pseudomonadota</taxon>
        <taxon>Alphaproteobacteria</taxon>
        <taxon>Sphingomonadales</taxon>
        <taxon>Sphingomonadaceae</taxon>
        <taxon>Sphingobium</taxon>
    </lineage>
</organism>
<comment type="caution">
    <text evidence="3">The sequence shown here is derived from an EMBL/GenBank/DDBJ whole genome shotgun (WGS) entry which is preliminary data.</text>
</comment>
<dbReference type="InterPro" id="IPR018035">
    <property type="entry name" value="Flagellar_FliH/T3SS_HrpE"/>
</dbReference>
<protein>
    <submittedName>
        <fullName evidence="3">Flagellar assembly protein FliH</fullName>
    </submittedName>
</protein>
<keyword evidence="3" id="KW-0969">Cilium</keyword>
<name>A0A401J5A8_SPHXE</name>
<accession>A0A401J5A8</accession>